<dbReference type="RefSeq" id="WP_137343327.1">
    <property type="nucleotide sequence ID" value="NZ_SZVO01000017.1"/>
</dbReference>
<proteinExistence type="predicted"/>
<dbReference type="InterPro" id="IPR043795">
    <property type="entry name" value="N-alpha-Ac-DABA-like"/>
</dbReference>
<keyword evidence="4" id="KW-0862">Zinc</keyword>
<dbReference type="GO" id="GO:0016811">
    <property type="term" value="F:hydrolase activity, acting on carbon-nitrogen (but not peptide) bonds, in linear amides"/>
    <property type="evidence" value="ECO:0007669"/>
    <property type="project" value="InterPro"/>
</dbReference>
<dbReference type="OrthoDB" id="9782876at2"/>
<dbReference type="GO" id="GO:0046872">
    <property type="term" value="F:metal ion binding"/>
    <property type="evidence" value="ECO:0007669"/>
    <property type="project" value="UniProtKB-KW"/>
</dbReference>
<evidence type="ECO:0000313" key="6">
    <source>
        <dbReference type="EMBL" id="TKT87941.1"/>
    </source>
</evidence>
<accession>A0A4U6CWC9</accession>
<keyword evidence="3" id="KW-0378">Hydrolase</keyword>
<evidence type="ECO:0000256" key="2">
    <source>
        <dbReference type="ARBA" id="ARBA00022723"/>
    </source>
</evidence>
<dbReference type="Pfam" id="PF24827">
    <property type="entry name" value="AstE_AspA_cat"/>
    <property type="match status" value="1"/>
</dbReference>
<sequence length="313" mass="34147">MQEDIHSIKKKHIKSGIDGPNVLLTAGVHGDEYEPMLATLDLVEELAGNLANGSVTIVTIVNESAYLASTRYGSDGLDLARICPGNLEGTVSEIAASQISELIREADYFVDMHTGGATYDIAPLAGYMLHPSSEILEKQRQMALAYNLPIIWGTDYSPNGRTLSVARDADVPAIYLEYGGGSGIREEVVKAYKDGFLNLLKSLCMIEQAIESQSMEKYYWVEDHRMESGYLQGKMPSPADGIFISEIKLGEIVKKGQRWGKIVDPLNGHSVDVYADISGLAFLERVLINVKKGDTLGGILPIEKPGLKVVWGN</sequence>
<dbReference type="AlphaFoldDB" id="A0A4U6CWC9"/>
<dbReference type="PIRSF" id="PIRSF039012">
    <property type="entry name" value="ASP"/>
    <property type="match status" value="1"/>
</dbReference>
<evidence type="ECO:0000256" key="4">
    <source>
        <dbReference type="ARBA" id="ARBA00022833"/>
    </source>
</evidence>
<dbReference type="PANTHER" id="PTHR37326">
    <property type="entry name" value="BLL3975 PROTEIN"/>
    <property type="match status" value="1"/>
</dbReference>
<keyword evidence="7" id="KW-1185">Reference proteome</keyword>
<organism evidence="6 7">
    <name type="scientific">Dyadobacter frigoris</name>
    <dbReference type="NCBI Taxonomy" id="2576211"/>
    <lineage>
        <taxon>Bacteria</taxon>
        <taxon>Pseudomonadati</taxon>
        <taxon>Bacteroidota</taxon>
        <taxon>Cytophagia</taxon>
        <taxon>Cytophagales</taxon>
        <taxon>Spirosomataceae</taxon>
        <taxon>Dyadobacter</taxon>
    </lineage>
</organism>
<evidence type="ECO:0000256" key="1">
    <source>
        <dbReference type="ARBA" id="ARBA00001947"/>
    </source>
</evidence>
<dbReference type="GO" id="GO:0016788">
    <property type="term" value="F:hydrolase activity, acting on ester bonds"/>
    <property type="evidence" value="ECO:0007669"/>
    <property type="project" value="InterPro"/>
</dbReference>
<evidence type="ECO:0000313" key="7">
    <source>
        <dbReference type="Proteomes" id="UP000304900"/>
    </source>
</evidence>
<reference evidence="6 7" key="1">
    <citation type="submission" date="2019-05" db="EMBL/GenBank/DDBJ databases">
        <title>Dyadobacter AR-3-8 sp. nov., isolated from arctic soil.</title>
        <authorList>
            <person name="Chaudhary D.K."/>
        </authorList>
    </citation>
    <scope>NUCLEOTIDE SEQUENCE [LARGE SCALE GENOMIC DNA]</scope>
    <source>
        <strain evidence="6 7">AR-3-8</strain>
    </source>
</reference>
<comment type="caution">
    <text evidence="6">The sequence shown here is derived from an EMBL/GenBank/DDBJ whole genome shotgun (WGS) entry which is preliminary data.</text>
</comment>
<gene>
    <name evidence="6" type="ORF">FDK13_27940</name>
</gene>
<dbReference type="EMBL" id="SZVO01000017">
    <property type="protein sequence ID" value="TKT87941.1"/>
    <property type="molecule type" value="Genomic_DNA"/>
</dbReference>
<evidence type="ECO:0000256" key="3">
    <source>
        <dbReference type="ARBA" id="ARBA00022801"/>
    </source>
</evidence>
<dbReference type="InterPro" id="IPR055438">
    <property type="entry name" value="AstE_AspA_cat"/>
</dbReference>
<evidence type="ECO:0000259" key="5">
    <source>
        <dbReference type="Pfam" id="PF24827"/>
    </source>
</evidence>
<feature type="domain" description="Succinylglutamate desuccinylase/Aspartoacylase catalytic" evidence="5">
    <location>
        <begin position="18"/>
        <end position="202"/>
    </location>
</feature>
<keyword evidence="2" id="KW-0479">Metal-binding</keyword>
<comment type="cofactor">
    <cofactor evidence="1">
        <name>Zn(2+)</name>
        <dbReference type="ChEBI" id="CHEBI:29105"/>
    </cofactor>
</comment>
<dbReference type="SUPFAM" id="SSF53187">
    <property type="entry name" value="Zn-dependent exopeptidases"/>
    <property type="match status" value="1"/>
</dbReference>
<dbReference type="InterPro" id="IPR053138">
    <property type="entry name" value="N-alpha-Ac-DABA_deacetylase"/>
</dbReference>
<dbReference type="Proteomes" id="UP000304900">
    <property type="component" value="Unassembled WGS sequence"/>
</dbReference>
<name>A0A4U6CWC9_9BACT</name>
<dbReference type="Gene3D" id="3.40.630.10">
    <property type="entry name" value="Zn peptidases"/>
    <property type="match status" value="1"/>
</dbReference>
<dbReference type="PANTHER" id="PTHR37326:SF1">
    <property type="entry name" value="BLL3975 PROTEIN"/>
    <property type="match status" value="1"/>
</dbReference>
<protein>
    <submittedName>
        <fullName evidence="6">Succinylglutamate desuccinylase</fullName>
    </submittedName>
</protein>
<dbReference type="CDD" id="cd06230">
    <property type="entry name" value="M14_ASTE_ASPA_like"/>
    <property type="match status" value="1"/>
</dbReference>